<dbReference type="GO" id="GO:0006355">
    <property type="term" value="P:regulation of DNA-templated transcription"/>
    <property type="evidence" value="ECO:0007669"/>
    <property type="project" value="InterPro"/>
</dbReference>
<feature type="region of interest" description="Disordered" evidence="5">
    <location>
        <begin position="130"/>
        <end position="222"/>
    </location>
</feature>
<keyword evidence="2" id="KW-0805">Transcription regulation</keyword>
<dbReference type="Proteomes" id="UP000664521">
    <property type="component" value="Unassembled WGS sequence"/>
</dbReference>
<dbReference type="PANTHER" id="PTHR22970:SF14">
    <property type="entry name" value="AT-RICH INTERACTIVE DOMAIN-CONTAINING PROTEIN 2"/>
    <property type="match status" value="1"/>
</dbReference>
<evidence type="ECO:0000256" key="5">
    <source>
        <dbReference type="SAM" id="MobiDB-lite"/>
    </source>
</evidence>
<evidence type="ECO:0000259" key="6">
    <source>
        <dbReference type="PROSITE" id="PS51011"/>
    </source>
</evidence>
<dbReference type="SUPFAM" id="SSF46774">
    <property type="entry name" value="ARID-like"/>
    <property type="match status" value="1"/>
</dbReference>
<dbReference type="CDD" id="cd16100">
    <property type="entry name" value="ARID"/>
    <property type="match status" value="1"/>
</dbReference>
<reference evidence="8" key="1">
    <citation type="submission" date="2021-03" db="EMBL/GenBank/DDBJ databases">
        <authorList>
            <person name="Tagirdzhanova G."/>
        </authorList>
    </citation>
    <scope>NUCLEOTIDE SEQUENCE</scope>
</reference>
<feature type="domain" description="RFX-type winged-helix" evidence="7">
    <location>
        <begin position="620"/>
        <end position="696"/>
    </location>
</feature>
<dbReference type="SUPFAM" id="SSF48371">
    <property type="entry name" value="ARM repeat"/>
    <property type="match status" value="1"/>
</dbReference>
<feature type="compositionally biased region" description="Basic and acidic residues" evidence="5">
    <location>
        <begin position="149"/>
        <end position="158"/>
    </location>
</feature>
<evidence type="ECO:0000256" key="2">
    <source>
        <dbReference type="ARBA" id="ARBA00023015"/>
    </source>
</evidence>
<protein>
    <submittedName>
        <fullName evidence="8">Chromatin structure-remodeling complex protein rsc9</fullName>
    </submittedName>
</protein>
<dbReference type="GO" id="GO:0006325">
    <property type="term" value="P:chromatin organization"/>
    <property type="evidence" value="ECO:0007669"/>
    <property type="project" value="UniProtKB-KW"/>
</dbReference>
<proteinExistence type="predicted"/>
<organism evidence="8 9">
    <name type="scientific">Heterodermia speciosa</name>
    <dbReference type="NCBI Taxonomy" id="116794"/>
    <lineage>
        <taxon>Eukaryota</taxon>
        <taxon>Fungi</taxon>
        <taxon>Dikarya</taxon>
        <taxon>Ascomycota</taxon>
        <taxon>Pezizomycotina</taxon>
        <taxon>Lecanoromycetes</taxon>
        <taxon>OSLEUM clade</taxon>
        <taxon>Lecanoromycetidae</taxon>
        <taxon>Caliciales</taxon>
        <taxon>Physciaceae</taxon>
        <taxon>Heterodermia</taxon>
    </lineage>
</organism>
<dbReference type="InterPro" id="IPR001606">
    <property type="entry name" value="ARID_dom"/>
</dbReference>
<feature type="compositionally biased region" description="Polar residues" evidence="5">
    <location>
        <begin position="200"/>
        <end position="222"/>
    </location>
</feature>
<dbReference type="PANTHER" id="PTHR22970">
    <property type="entry name" value="AT-RICH INTERACTIVE DOMAIN-CONTAINING PROTEIN 2"/>
    <property type="match status" value="1"/>
</dbReference>
<dbReference type="PROSITE" id="PS51526">
    <property type="entry name" value="RFX_DBD"/>
    <property type="match status" value="1"/>
</dbReference>
<dbReference type="InterPro" id="IPR003150">
    <property type="entry name" value="DNA-bd_RFX"/>
</dbReference>
<evidence type="ECO:0000256" key="4">
    <source>
        <dbReference type="ARBA" id="ARBA00023242"/>
    </source>
</evidence>
<dbReference type="OrthoDB" id="338531at2759"/>
<dbReference type="PROSITE" id="PS51011">
    <property type="entry name" value="ARID"/>
    <property type="match status" value="1"/>
</dbReference>
<keyword evidence="3" id="KW-0804">Transcription</keyword>
<dbReference type="InterPro" id="IPR016024">
    <property type="entry name" value="ARM-type_fold"/>
</dbReference>
<evidence type="ECO:0000313" key="9">
    <source>
        <dbReference type="Proteomes" id="UP000664521"/>
    </source>
</evidence>
<feature type="domain" description="ARID" evidence="6">
    <location>
        <begin position="8"/>
        <end position="102"/>
    </location>
</feature>
<dbReference type="AlphaFoldDB" id="A0A8H3EP70"/>
<evidence type="ECO:0000313" key="8">
    <source>
        <dbReference type="EMBL" id="CAF9907667.1"/>
    </source>
</evidence>
<keyword evidence="1" id="KW-0156">Chromatin regulator</keyword>
<sequence length="932" mass="104498">METHEEAEEPDPEFTAKLAAFHAERGTLLDLQPRVNGKPIHLKKLFDIVAERGGYDAVSAEKLAWRRVGQEFGLGANNAAAYAFALKTVYYKNLAAYEIKTIHNQEPPPKDILENLTAKGGDLLKRTVENFRPPIGNYGNAQDSDASGDESKTPKEEKMDVDEPGSGGRTTRGLRQAPPQRVLFQPDITSSRHIRPLSGHFQSPQPPGNTTSTQPYPNSTSAANLPLHIANYEPRPPMPLTLRGVTTPINNPHLFKEQQRLLRDRKMAAMGRAPAPSTKGMMKPGQGFDGPNIYVRTLQGLRSGIPDEEDYALHHLVKISHERGDKYKFEAFPNLAESLIEYALRVSSLFYDVQWKISYFDDVPHEIDELDGLNGTPDILQRIKALKRVNAADGIETPSYSHDITKIHEAALTIRNLALLEENAIYLANLPQLRDFLAIVLSLPLSPDVTELKYYVLDIAEQVTKFWSMRVEDPLYLCLLDMIKGSSDRGAILTALRAISRISLNLQQPNVLRGVPDAIIEKVFQWTLLQDDELVNACLDFLYQFTAIPENVALLLSHSNALESSAFVTQLTRLLQHGARPHHEKFLTHPGIRAPSSNEIVTVPRDLLVEFIKHDEPQRSTQWLKAVFEEDIESDVTQIALWQAYQGQFGQFLPHKPLLQAADFIKNVSVVFKTANAQIVEGANNKFIIKGIRPRRVPVTSAGRPYLACFWTPTGESACGQFFLIPENLYNHIASTHLGVPKKEDGKWDLDNAQPQQKPLDCYWGGCRIYKRYPDRECSVLRLGVHLKTHLPDSDEKAASQQKFSRTLATQTTMPDASAVKASGQNREAVWSTQTSYPTPVNEHKEATGIPLISLFVLRNIARNIPKAITLIEGGRSSYLTAEDQAKWVEGVDWVDRFFGPLKHRLFWVLAHNPVMAPHVTDLLIWIDKGST</sequence>
<dbReference type="SMART" id="SM00501">
    <property type="entry name" value="BRIGHT"/>
    <property type="match status" value="1"/>
</dbReference>
<gene>
    <name evidence="8" type="primary">RSC9</name>
    <name evidence="8" type="ORF">HETSPECPRED_007218</name>
</gene>
<keyword evidence="9" id="KW-1185">Reference proteome</keyword>
<dbReference type="GO" id="GO:0016586">
    <property type="term" value="C:RSC-type complex"/>
    <property type="evidence" value="ECO:0007669"/>
    <property type="project" value="TreeGrafter"/>
</dbReference>
<accession>A0A8H3EP70</accession>
<dbReference type="InterPro" id="IPR052406">
    <property type="entry name" value="Chromatin_Remodeling_Comp"/>
</dbReference>
<evidence type="ECO:0000259" key="7">
    <source>
        <dbReference type="PROSITE" id="PS51526"/>
    </source>
</evidence>
<evidence type="ECO:0000256" key="3">
    <source>
        <dbReference type="ARBA" id="ARBA00023163"/>
    </source>
</evidence>
<evidence type="ECO:0000256" key="1">
    <source>
        <dbReference type="ARBA" id="ARBA00022853"/>
    </source>
</evidence>
<name>A0A8H3EP70_9LECA</name>
<keyword evidence="4" id="KW-0539">Nucleus</keyword>
<comment type="caution">
    <text evidence="8">The sequence shown here is derived from an EMBL/GenBank/DDBJ whole genome shotgun (WGS) entry which is preliminary data.</text>
</comment>
<dbReference type="InterPro" id="IPR036431">
    <property type="entry name" value="ARID_dom_sf"/>
</dbReference>
<dbReference type="SMART" id="SM01014">
    <property type="entry name" value="ARID"/>
    <property type="match status" value="1"/>
</dbReference>
<dbReference type="EMBL" id="CAJPDS010000005">
    <property type="protein sequence ID" value="CAF9907667.1"/>
    <property type="molecule type" value="Genomic_DNA"/>
</dbReference>
<dbReference type="GO" id="GO:0003677">
    <property type="term" value="F:DNA binding"/>
    <property type="evidence" value="ECO:0007669"/>
    <property type="project" value="InterPro"/>
</dbReference>
<dbReference type="Gene3D" id="1.10.150.60">
    <property type="entry name" value="ARID DNA-binding domain"/>
    <property type="match status" value="1"/>
</dbReference>
<dbReference type="Pfam" id="PF01388">
    <property type="entry name" value="ARID"/>
    <property type="match status" value="1"/>
</dbReference>